<accession>A0A1U7CSZ6</accession>
<dbReference type="Proteomes" id="UP000186309">
    <property type="component" value="Chromosome"/>
</dbReference>
<evidence type="ECO:0000256" key="1">
    <source>
        <dbReference type="SAM" id="Phobius"/>
    </source>
</evidence>
<gene>
    <name evidence="3" type="ORF">BSF38_03596</name>
</gene>
<name>A0A1U7CSZ6_9BACT</name>
<dbReference type="AlphaFoldDB" id="A0A1U7CSZ6"/>
<organism evidence="3 4">
    <name type="scientific">Paludisphaera borealis</name>
    <dbReference type="NCBI Taxonomy" id="1387353"/>
    <lineage>
        <taxon>Bacteria</taxon>
        <taxon>Pseudomonadati</taxon>
        <taxon>Planctomycetota</taxon>
        <taxon>Planctomycetia</taxon>
        <taxon>Isosphaerales</taxon>
        <taxon>Isosphaeraceae</taxon>
        <taxon>Paludisphaera</taxon>
    </lineage>
</organism>
<proteinExistence type="predicted"/>
<dbReference type="InterPro" id="IPR005182">
    <property type="entry name" value="YdbS-like_PH"/>
</dbReference>
<evidence type="ECO:0000259" key="2">
    <source>
        <dbReference type="Pfam" id="PF03703"/>
    </source>
</evidence>
<dbReference type="KEGG" id="pbor:BSF38_03596"/>
<feature type="transmembrane region" description="Helical" evidence="1">
    <location>
        <begin position="18"/>
        <end position="40"/>
    </location>
</feature>
<dbReference type="STRING" id="1387353.BSF38_03596"/>
<dbReference type="EMBL" id="CP019082">
    <property type="protein sequence ID" value="APW62064.1"/>
    <property type="molecule type" value="Genomic_DNA"/>
</dbReference>
<keyword evidence="4" id="KW-1185">Reference proteome</keyword>
<reference evidence="4" key="1">
    <citation type="submission" date="2016-12" db="EMBL/GenBank/DDBJ databases">
        <title>Comparative genomics of four Isosphaeraceae planctomycetes: a common pool of plasmids and glycoside hydrolase genes.</title>
        <authorList>
            <person name="Ivanova A."/>
        </authorList>
    </citation>
    <scope>NUCLEOTIDE SEQUENCE [LARGE SCALE GENOMIC DNA]</scope>
    <source>
        <strain evidence="4">PX4</strain>
    </source>
</reference>
<dbReference type="OrthoDB" id="9843154at2"/>
<keyword evidence="1" id="KW-1133">Transmembrane helix</keyword>
<evidence type="ECO:0000313" key="3">
    <source>
        <dbReference type="EMBL" id="APW62064.1"/>
    </source>
</evidence>
<sequence length="182" mass="19279">MSEGPLLVVRPVPVLRQFWLVGGIHSAGIALFVGFLALVVLKFGADAVTGSSGDTNLPFALVWAATASGVAFLALWAFHYKAFVRDRGATTYTIFADRIEAARDGSARPSLTVPLDRVVDVHSTAGPLLRPVGLATITVVADQPPGRSGPKGRLWVPFPNVPEPDEVCALIRSLIPASRRSA</sequence>
<keyword evidence="1" id="KW-0472">Membrane</keyword>
<feature type="domain" description="YdbS-like PH" evidence="2">
    <location>
        <begin position="89"/>
        <end position="167"/>
    </location>
</feature>
<feature type="transmembrane region" description="Helical" evidence="1">
    <location>
        <begin position="60"/>
        <end position="78"/>
    </location>
</feature>
<protein>
    <recommendedName>
        <fullName evidence="2">YdbS-like PH domain-containing protein</fullName>
    </recommendedName>
</protein>
<dbReference type="RefSeq" id="WP_145952203.1">
    <property type="nucleotide sequence ID" value="NZ_CP019082.1"/>
</dbReference>
<keyword evidence="1" id="KW-0812">Transmembrane</keyword>
<dbReference type="Pfam" id="PF03703">
    <property type="entry name" value="bPH_2"/>
    <property type="match status" value="1"/>
</dbReference>
<evidence type="ECO:0000313" key="4">
    <source>
        <dbReference type="Proteomes" id="UP000186309"/>
    </source>
</evidence>